<protein>
    <submittedName>
        <fullName evidence="1">Uncharacterized protein</fullName>
    </submittedName>
</protein>
<name>A0A9J6A7D8_SOLCO</name>
<accession>A0A9J6A7D8</accession>
<gene>
    <name evidence="1" type="ORF">H5410_005177</name>
</gene>
<evidence type="ECO:0000313" key="2">
    <source>
        <dbReference type="Proteomes" id="UP000824120"/>
    </source>
</evidence>
<proteinExistence type="predicted"/>
<comment type="caution">
    <text evidence="1">The sequence shown here is derived from an EMBL/GenBank/DDBJ whole genome shotgun (WGS) entry which is preliminary data.</text>
</comment>
<dbReference type="EMBL" id="JACXVP010000002">
    <property type="protein sequence ID" value="KAG5619959.1"/>
    <property type="molecule type" value="Genomic_DNA"/>
</dbReference>
<sequence length="90" mass="10375">MRGGVGGESEKSCYAPRVKIFAANIPRKRKSYCFICQCTRSRNNSNTSWFVNVSRHNSNFALSWFDNTWAIWTNQPSSRLLLKSSFYANL</sequence>
<dbReference type="Proteomes" id="UP000824120">
    <property type="component" value="Chromosome 2"/>
</dbReference>
<evidence type="ECO:0000313" key="1">
    <source>
        <dbReference type="EMBL" id="KAG5619959.1"/>
    </source>
</evidence>
<reference evidence="1 2" key="1">
    <citation type="submission" date="2020-09" db="EMBL/GenBank/DDBJ databases">
        <title>De no assembly of potato wild relative species, Solanum commersonii.</title>
        <authorList>
            <person name="Cho K."/>
        </authorList>
    </citation>
    <scope>NUCLEOTIDE SEQUENCE [LARGE SCALE GENOMIC DNA]</scope>
    <source>
        <strain evidence="1">LZ3.2</strain>
        <tissue evidence="1">Leaf</tissue>
    </source>
</reference>
<organism evidence="1 2">
    <name type="scientific">Solanum commersonii</name>
    <name type="common">Commerson's wild potato</name>
    <name type="synonym">Commerson's nightshade</name>
    <dbReference type="NCBI Taxonomy" id="4109"/>
    <lineage>
        <taxon>Eukaryota</taxon>
        <taxon>Viridiplantae</taxon>
        <taxon>Streptophyta</taxon>
        <taxon>Embryophyta</taxon>
        <taxon>Tracheophyta</taxon>
        <taxon>Spermatophyta</taxon>
        <taxon>Magnoliopsida</taxon>
        <taxon>eudicotyledons</taxon>
        <taxon>Gunneridae</taxon>
        <taxon>Pentapetalae</taxon>
        <taxon>asterids</taxon>
        <taxon>lamiids</taxon>
        <taxon>Solanales</taxon>
        <taxon>Solanaceae</taxon>
        <taxon>Solanoideae</taxon>
        <taxon>Solaneae</taxon>
        <taxon>Solanum</taxon>
    </lineage>
</organism>
<keyword evidence="2" id="KW-1185">Reference proteome</keyword>
<dbReference type="AlphaFoldDB" id="A0A9J6A7D8"/>